<dbReference type="Proteomes" id="UP000681340">
    <property type="component" value="Unassembled WGS sequence"/>
</dbReference>
<dbReference type="AlphaFoldDB" id="A0A919SI63"/>
<gene>
    <name evidence="2" type="ORF">Aau02nite_53280</name>
</gene>
<sequence>MHLPQRYAQSALGGGQSEFRLGQLDQLAERVREKWAILGNAYNSANDNPVSHILPSEHVSPPPGEILGSARNAAVSRGVALEGKDRDLHHR</sequence>
<reference evidence="2" key="1">
    <citation type="submission" date="2021-03" db="EMBL/GenBank/DDBJ databases">
        <title>Whole genome shotgun sequence of Actinoplanes auranticolor NBRC 12245.</title>
        <authorList>
            <person name="Komaki H."/>
            <person name="Tamura T."/>
        </authorList>
    </citation>
    <scope>NUCLEOTIDE SEQUENCE</scope>
    <source>
        <strain evidence="2">NBRC 12245</strain>
    </source>
</reference>
<keyword evidence="3" id="KW-1185">Reference proteome</keyword>
<dbReference type="EMBL" id="BOQL01000042">
    <property type="protein sequence ID" value="GIM72877.1"/>
    <property type="molecule type" value="Genomic_DNA"/>
</dbReference>
<name>A0A919SI63_9ACTN</name>
<evidence type="ECO:0000256" key="1">
    <source>
        <dbReference type="SAM" id="MobiDB-lite"/>
    </source>
</evidence>
<proteinExistence type="predicted"/>
<evidence type="ECO:0000313" key="3">
    <source>
        <dbReference type="Proteomes" id="UP000681340"/>
    </source>
</evidence>
<feature type="region of interest" description="Disordered" evidence="1">
    <location>
        <begin position="45"/>
        <end position="71"/>
    </location>
</feature>
<organism evidence="2 3">
    <name type="scientific">Actinoplanes auranticolor</name>
    <dbReference type="NCBI Taxonomy" id="47988"/>
    <lineage>
        <taxon>Bacteria</taxon>
        <taxon>Bacillati</taxon>
        <taxon>Actinomycetota</taxon>
        <taxon>Actinomycetes</taxon>
        <taxon>Micromonosporales</taxon>
        <taxon>Micromonosporaceae</taxon>
        <taxon>Actinoplanes</taxon>
    </lineage>
</organism>
<evidence type="ECO:0000313" key="2">
    <source>
        <dbReference type="EMBL" id="GIM72877.1"/>
    </source>
</evidence>
<protein>
    <submittedName>
        <fullName evidence="2">Uncharacterized protein</fullName>
    </submittedName>
</protein>
<comment type="caution">
    <text evidence="2">The sequence shown here is derived from an EMBL/GenBank/DDBJ whole genome shotgun (WGS) entry which is preliminary data.</text>
</comment>
<accession>A0A919SI63</accession>